<feature type="region of interest" description="Disordered" evidence="1">
    <location>
        <begin position="371"/>
        <end position="426"/>
    </location>
</feature>
<dbReference type="Pfam" id="PF09557">
    <property type="entry name" value="DUF2382"/>
    <property type="match status" value="1"/>
</dbReference>
<accession>A0A2L0UH42</accession>
<evidence type="ECO:0000256" key="1">
    <source>
        <dbReference type="SAM" id="MobiDB-lite"/>
    </source>
</evidence>
<evidence type="ECO:0000259" key="3">
    <source>
        <dbReference type="Pfam" id="PF09557"/>
    </source>
</evidence>
<feature type="compositionally biased region" description="Low complexity" evidence="1">
    <location>
        <begin position="381"/>
        <end position="405"/>
    </location>
</feature>
<dbReference type="InterPro" id="IPR014747">
    <property type="entry name" value="Bac_photo_RC_H_C"/>
</dbReference>
<organism evidence="4 5">
    <name type="scientific">Arthrobacter agilis</name>
    <dbReference type="NCBI Taxonomy" id="37921"/>
    <lineage>
        <taxon>Bacteria</taxon>
        <taxon>Bacillati</taxon>
        <taxon>Actinomycetota</taxon>
        <taxon>Actinomycetes</taxon>
        <taxon>Micrococcales</taxon>
        <taxon>Micrococcaceae</taxon>
        <taxon>Arthrobacter</taxon>
    </lineage>
</organism>
<dbReference type="Proteomes" id="UP000239187">
    <property type="component" value="Chromosome"/>
</dbReference>
<dbReference type="GO" id="GO:0030077">
    <property type="term" value="C:plasma membrane light-harvesting complex"/>
    <property type="evidence" value="ECO:0007669"/>
    <property type="project" value="InterPro"/>
</dbReference>
<dbReference type="GO" id="GO:0019684">
    <property type="term" value="P:photosynthesis, light reaction"/>
    <property type="evidence" value="ECO:0007669"/>
    <property type="project" value="InterPro"/>
</dbReference>
<dbReference type="InterPro" id="IPR019060">
    <property type="entry name" value="DUF2382"/>
</dbReference>
<gene>
    <name evidence="4" type="ORF">CVO76_13595</name>
</gene>
<proteinExistence type="predicted"/>
<dbReference type="Gene3D" id="3.90.50.10">
    <property type="entry name" value="Photosynthetic Reaction Center, subunit H, domain 2"/>
    <property type="match status" value="1"/>
</dbReference>
<feature type="domain" description="DUF2382" evidence="3">
    <location>
        <begin position="268"/>
        <end position="375"/>
    </location>
</feature>
<reference evidence="4 5" key="1">
    <citation type="submission" date="2017-11" db="EMBL/GenBank/DDBJ databases">
        <title>Draft genome of Arthrobacter agilis strain UMCV2, a plant growth-promoting rhizobacterium and biocontrol capacity of phytopathogenic fungi.</title>
        <authorList>
            <person name="Martinez-Camara R."/>
            <person name="Santoyo G."/>
            <person name="Moreno-Hagelsieb G."/>
            <person name="Valencia-Cantero E."/>
        </authorList>
    </citation>
    <scope>NUCLEOTIDE SEQUENCE [LARGE SCALE GENOMIC DNA]</scope>
    <source>
        <strain evidence="4 5">UMCV2</strain>
    </source>
</reference>
<name>A0A2L0UH42_9MICC</name>
<feature type="region of interest" description="Disordered" evidence="1">
    <location>
        <begin position="166"/>
        <end position="260"/>
    </location>
</feature>
<dbReference type="InterPro" id="IPR027275">
    <property type="entry name" value="PRC-brl_dom"/>
</dbReference>
<feature type="compositionally biased region" description="Polar residues" evidence="1">
    <location>
        <begin position="237"/>
        <end position="255"/>
    </location>
</feature>
<dbReference type="EMBL" id="CP024915">
    <property type="protein sequence ID" value="AUZ88556.1"/>
    <property type="molecule type" value="Genomic_DNA"/>
</dbReference>
<dbReference type="Pfam" id="PF05239">
    <property type="entry name" value="PRC"/>
    <property type="match status" value="1"/>
</dbReference>
<dbReference type="AlphaFoldDB" id="A0A2L0UH42"/>
<evidence type="ECO:0000313" key="5">
    <source>
        <dbReference type="Proteomes" id="UP000239187"/>
    </source>
</evidence>
<evidence type="ECO:0000313" key="4">
    <source>
        <dbReference type="EMBL" id="AUZ88556.1"/>
    </source>
</evidence>
<dbReference type="PANTHER" id="PTHR38463:SF1">
    <property type="entry name" value="STRESS RESPONSE PROTEIN YSNF"/>
    <property type="match status" value="1"/>
</dbReference>
<dbReference type="InterPro" id="IPR052967">
    <property type="entry name" value="Stress_Response_Assoc"/>
</dbReference>
<dbReference type="PANTHER" id="PTHR38463">
    <property type="entry name" value="STRESS RESPONSE PROTEIN YSNF"/>
    <property type="match status" value="1"/>
</dbReference>
<protein>
    <submittedName>
        <fullName evidence="4">Photosystem reaction center subunit H</fullName>
    </submittedName>
</protein>
<dbReference type="InterPro" id="IPR011033">
    <property type="entry name" value="PRC_barrel-like_sf"/>
</dbReference>
<feature type="compositionally biased region" description="Low complexity" evidence="1">
    <location>
        <begin position="166"/>
        <end position="233"/>
    </location>
</feature>
<evidence type="ECO:0000259" key="2">
    <source>
        <dbReference type="Pfam" id="PF05239"/>
    </source>
</evidence>
<sequence length="426" mass="45081">MSTATPISKHACYNVGAAPTLRFTRSSRPIPTTGLRMLTMNDLDPLLRHRSTVVTGEGDKVGTVGVVYLDDADDRPSWVTVHTGLFGTRESFVPLEGASVHGRDLVVAYPRDLIRHAPSVDRDGHLSPEDEAALYRHYGLRGAAPVPRFAAAEPAPVPRPAAVAVPATEHAAVRTTTPATEHAAEAATEPAAARTTTPSAAPAAARTTTPSAAPEAAPGAAPDAATGETAARAMHTAGTSDATPAPTTARTQGGTHTHDEVGTPWVVRSEERLRVGTEQYEAARVRLRKYIVTEEATMTVPLKREEIRIEVEPISSPVRLEAEGVPFQEQSVELVAHEELAVLSKETVPVERVSMRTVEVAGRTTVREEVRKERIASSADGAASVGRGRGLGSSNRGTTAGADADASTRIATNSTNALLKGRKKRR</sequence>
<feature type="domain" description="PRC-barrel" evidence="2">
    <location>
        <begin position="52"/>
        <end position="113"/>
    </location>
</feature>
<dbReference type="SUPFAM" id="SSF50346">
    <property type="entry name" value="PRC-barrel domain"/>
    <property type="match status" value="1"/>
</dbReference>